<organism evidence="2">
    <name type="scientific">uncultured Solirubrobacteraceae bacterium</name>
    <dbReference type="NCBI Taxonomy" id="1162706"/>
    <lineage>
        <taxon>Bacteria</taxon>
        <taxon>Bacillati</taxon>
        <taxon>Actinomycetota</taxon>
        <taxon>Thermoleophilia</taxon>
        <taxon>Solirubrobacterales</taxon>
        <taxon>Solirubrobacteraceae</taxon>
        <taxon>environmental samples</taxon>
    </lineage>
</organism>
<reference evidence="2" key="1">
    <citation type="submission" date="2020-02" db="EMBL/GenBank/DDBJ databases">
        <authorList>
            <person name="Meier V. D."/>
        </authorList>
    </citation>
    <scope>NUCLEOTIDE SEQUENCE</scope>
    <source>
        <strain evidence="2">AVDCRST_MAG30</strain>
    </source>
</reference>
<sequence>PDARPPARRRAQLPRPGPRARGRADVRGHRPPERRRRPEPL</sequence>
<gene>
    <name evidence="2" type="ORF">AVDCRST_MAG30-563</name>
</gene>
<feature type="region of interest" description="Disordered" evidence="1">
    <location>
        <begin position="1"/>
        <end position="41"/>
    </location>
</feature>
<accession>A0A6J4RNX3</accession>
<dbReference type="AlphaFoldDB" id="A0A6J4RNX3"/>
<feature type="compositionally biased region" description="Basic residues" evidence="1">
    <location>
        <begin position="1"/>
        <end position="12"/>
    </location>
</feature>
<feature type="non-terminal residue" evidence="2">
    <location>
        <position position="1"/>
    </location>
</feature>
<protein>
    <submittedName>
        <fullName evidence="2">Uncharacterized protein</fullName>
    </submittedName>
</protein>
<feature type="non-terminal residue" evidence="2">
    <location>
        <position position="41"/>
    </location>
</feature>
<dbReference type="EMBL" id="CADCVS010000093">
    <property type="protein sequence ID" value="CAA9477421.1"/>
    <property type="molecule type" value="Genomic_DNA"/>
</dbReference>
<name>A0A6J4RNX3_9ACTN</name>
<evidence type="ECO:0000313" key="2">
    <source>
        <dbReference type="EMBL" id="CAA9477421.1"/>
    </source>
</evidence>
<proteinExistence type="predicted"/>
<evidence type="ECO:0000256" key="1">
    <source>
        <dbReference type="SAM" id="MobiDB-lite"/>
    </source>
</evidence>
<feature type="compositionally biased region" description="Basic and acidic residues" evidence="1">
    <location>
        <begin position="22"/>
        <end position="41"/>
    </location>
</feature>